<dbReference type="EMBL" id="CP001089">
    <property type="protein sequence ID" value="ACD94648.1"/>
    <property type="molecule type" value="Genomic_DNA"/>
</dbReference>
<dbReference type="Gene3D" id="3.90.550.10">
    <property type="entry name" value="Spore Coat Polysaccharide Biosynthesis Protein SpsA, Chain A"/>
    <property type="match status" value="1"/>
</dbReference>
<evidence type="ECO:0008006" key="3">
    <source>
        <dbReference type="Google" id="ProtNLM"/>
    </source>
</evidence>
<keyword evidence="2" id="KW-1185">Reference proteome</keyword>
<dbReference type="RefSeq" id="WP_012468998.1">
    <property type="nucleotide sequence ID" value="NC_010814.1"/>
</dbReference>
<dbReference type="KEGG" id="glo:Glov_0925"/>
<name>B3E5H7_TRIL1</name>
<dbReference type="PANTHER" id="PTHR36529:SF1">
    <property type="entry name" value="GLYCOSYLTRANSFERASE"/>
    <property type="match status" value="1"/>
</dbReference>
<proteinExistence type="predicted"/>
<reference evidence="1 2" key="1">
    <citation type="submission" date="2008-05" db="EMBL/GenBank/DDBJ databases">
        <title>Complete sequence of chromosome of Geobacter lovleyi SZ.</title>
        <authorList>
            <consortium name="US DOE Joint Genome Institute"/>
            <person name="Lucas S."/>
            <person name="Copeland A."/>
            <person name="Lapidus A."/>
            <person name="Glavina del Rio T."/>
            <person name="Dalin E."/>
            <person name="Tice H."/>
            <person name="Bruce D."/>
            <person name="Goodwin L."/>
            <person name="Pitluck S."/>
            <person name="Chertkov O."/>
            <person name="Meincke L."/>
            <person name="Brettin T."/>
            <person name="Detter J.C."/>
            <person name="Han C."/>
            <person name="Tapia R."/>
            <person name="Kuske C.R."/>
            <person name="Schmutz J."/>
            <person name="Larimer F."/>
            <person name="Land M."/>
            <person name="Hauser L."/>
            <person name="Kyrpides N."/>
            <person name="Mikhailova N."/>
            <person name="Sung Y."/>
            <person name="Fletcher K.E."/>
            <person name="Ritalahti K.M."/>
            <person name="Loeffler F.E."/>
            <person name="Richardson P."/>
        </authorList>
    </citation>
    <scope>NUCLEOTIDE SEQUENCE [LARGE SCALE GENOMIC DNA]</scope>
    <source>
        <strain evidence="2">ATCC BAA-1151 / DSM 17278 / SZ</strain>
    </source>
</reference>
<accession>B3E5H7</accession>
<dbReference type="OrthoDB" id="9798250at2"/>
<dbReference type="STRING" id="398767.Glov_0925"/>
<dbReference type="SUPFAM" id="SSF53448">
    <property type="entry name" value="Nucleotide-diphospho-sugar transferases"/>
    <property type="match status" value="1"/>
</dbReference>
<dbReference type="HOGENOM" id="CLU_986723_0_0_7"/>
<sequence length="259" mass="28475">MRNAVVIFTKVPCAGTAKTRLTTERGGILSQEEAKEFYQACLLDVLESCLKADCCDLYICYDAAGDGAYLEQLVETVAPAGRVRELFRDQGESFDKGMQYAVDCILKNGSPERLADAVVILGGDMPTLQPQTLRTAFQRLEQLARQDSALVISADQECGFNIIGYTHGTPFRFDEVFYNRLGVTALDMIAIRAVEQEIPVALLETVPDVDLVPDFAHLLTLLKTMQLAHRHDSSMQLPHRTINVLAELGYEAAAFPAAG</sequence>
<dbReference type="InterPro" id="IPR029044">
    <property type="entry name" value="Nucleotide-diphossugar_trans"/>
</dbReference>
<dbReference type="InterPro" id="IPR018641">
    <property type="entry name" value="Trfase_1_rSAM/seldom-assoc"/>
</dbReference>
<gene>
    <name evidence="1" type="ordered locus">Glov_0925</name>
</gene>
<protein>
    <recommendedName>
        <fullName evidence="3">Glycosyltransferase</fullName>
    </recommendedName>
</protein>
<evidence type="ECO:0000313" key="1">
    <source>
        <dbReference type="EMBL" id="ACD94648.1"/>
    </source>
</evidence>
<dbReference type="Proteomes" id="UP000002420">
    <property type="component" value="Chromosome"/>
</dbReference>
<dbReference type="eggNOG" id="COG3222">
    <property type="taxonomic scope" value="Bacteria"/>
</dbReference>
<organism evidence="1 2">
    <name type="scientific">Trichlorobacter lovleyi (strain ATCC BAA-1151 / DSM 17278 / SZ)</name>
    <name type="common">Geobacter lovleyi</name>
    <dbReference type="NCBI Taxonomy" id="398767"/>
    <lineage>
        <taxon>Bacteria</taxon>
        <taxon>Pseudomonadati</taxon>
        <taxon>Thermodesulfobacteriota</taxon>
        <taxon>Desulfuromonadia</taxon>
        <taxon>Geobacterales</taxon>
        <taxon>Geobacteraceae</taxon>
        <taxon>Trichlorobacter</taxon>
    </lineage>
</organism>
<dbReference type="PANTHER" id="PTHR36529">
    <property type="entry name" value="SLL1095 PROTEIN"/>
    <property type="match status" value="1"/>
</dbReference>
<evidence type="ECO:0000313" key="2">
    <source>
        <dbReference type="Proteomes" id="UP000002420"/>
    </source>
</evidence>
<dbReference type="Pfam" id="PF09837">
    <property type="entry name" value="DUF2064"/>
    <property type="match status" value="1"/>
</dbReference>
<dbReference type="AlphaFoldDB" id="B3E5H7"/>